<organism evidence="2 4">
    <name type="scientific">Prunus armeniaca</name>
    <name type="common">Apricot</name>
    <name type="synonym">Armeniaca vulgaris</name>
    <dbReference type="NCBI Taxonomy" id="36596"/>
    <lineage>
        <taxon>Eukaryota</taxon>
        <taxon>Viridiplantae</taxon>
        <taxon>Streptophyta</taxon>
        <taxon>Embryophyta</taxon>
        <taxon>Tracheophyta</taxon>
        <taxon>Spermatophyta</taxon>
        <taxon>Magnoliopsida</taxon>
        <taxon>eudicotyledons</taxon>
        <taxon>Gunneridae</taxon>
        <taxon>Pentapetalae</taxon>
        <taxon>rosids</taxon>
        <taxon>fabids</taxon>
        <taxon>Rosales</taxon>
        <taxon>Rosaceae</taxon>
        <taxon>Amygdaloideae</taxon>
        <taxon>Amygdaleae</taxon>
        <taxon>Prunus</taxon>
    </lineage>
</organism>
<gene>
    <name evidence="2" type="ORF">CURHAP_LOCUS4758</name>
    <name evidence="3" type="ORF">ORAREDHAP_LOCUS4823</name>
</gene>
<evidence type="ECO:0000256" key="1">
    <source>
        <dbReference type="SAM" id="MobiDB-lite"/>
    </source>
</evidence>
<feature type="region of interest" description="Disordered" evidence="1">
    <location>
        <begin position="54"/>
        <end position="85"/>
    </location>
</feature>
<dbReference type="Proteomes" id="UP000507222">
    <property type="component" value="Unassembled WGS sequence"/>
</dbReference>
<dbReference type="AlphaFoldDB" id="A0A6J5TIL5"/>
<evidence type="ECO:0000313" key="5">
    <source>
        <dbReference type="Proteomes" id="UP000507245"/>
    </source>
</evidence>
<evidence type="ECO:0000313" key="4">
    <source>
        <dbReference type="Proteomes" id="UP000507222"/>
    </source>
</evidence>
<reference evidence="5" key="1">
    <citation type="journal article" date="2020" name="Genome Biol.">
        <title>Gamete binning: chromosome-level and haplotype-resolved genome assembly enabled by high-throughput single-cell sequencing of gamete genomes.</title>
        <authorList>
            <person name="Campoy J.A."/>
            <person name="Sun H."/>
            <person name="Goel M."/>
            <person name="Jiao W.-B."/>
            <person name="Folz-Donahue K."/>
            <person name="Wang N."/>
            <person name="Rubio M."/>
            <person name="Liu C."/>
            <person name="Kukat C."/>
            <person name="Ruiz D."/>
            <person name="Huettel B."/>
            <person name="Schneeberger K."/>
        </authorList>
    </citation>
    <scope>NUCLEOTIDE SEQUENCE [LARGE SCALE GENOMIC DNA]</scope>
    <source>
        <strain evidence="5">cv. Rojo Pasion</strain>
    </source>
</reference>
<dbReference type="Proteomes" id="UP000507245">
    <property type="component" value="Unassembled WGS sequence"/>
</dbReference>
<dbReference type="EMBL" id="CAEKKB010000001">
    <property type="protein sequence ID" value="CAB4294372.1"/>
    <property type="molecule type" value="Genomic_DNA"/>
</dbReference>
<dbReference type="EMBL" id="CAEKDK010000001">
    <property type="protein sequence ID" value="CAB4263766.1"/>
    <property type="molecule type" value="Genomic_DNA"/>
</dbReference>
<accession>A0A6J5TIL5</accession>
<name>A0A6J5TIL5_PRUAR</name>
<protein>
    <submittedName>
        <fullName evidence="2">Uncharacterized protein</fullName>
    </submittedName>
</protein>
<reference evidence="2 4" key="2">
    <citation type="submission" date="2020-05" db="EMBL/GenBank/DDBJ databases">
        <authorList>
            <person name="Campoy J."/>
            <person name="Schneeberger K."/>
            <person name="Spophaly S."/>
        </authorList>
    </citation>
    <scope>NUCLEOTIDE SEQUENCE [LARGE SCALE GENOMIC DNA]</scope>
    <source>
        <strain evidence="2">PruArmRojPasFocal</strain>
    </source>
</reference>
<evidence type="ECO:0000313" key="2">
    <source>
        <dbReference type="EMBL" id="CAB4263766.1"/>
    </source>
</evidence>
<proteinExistence type="predicted"/>
<evidence type="ECO:0000313" key="3">
    <source>
        <dbReference type="EMBL" id="CAB4294372.1"/>
    </source>
</evidence>
<keyword evidence="5" id="KW-1185">Reference proteome</keyword>
<sequence>MVMLFNGMTALSPAMEFQPGMSLNLEIRREVKVSRPRKIRAATSLAQMHEEKINDGHQHAKPINKFPSEPSAACSRNTPKRLSEA</sequence>